<keyword evidence="11" id="KW-0547">Nucleotide-binding</keyword>
<dbReference type="FunFam" id="3.90.550.50:FF:000017">
    <property type="entry name" value="Glycoprotein-N-acetylgalactosamine 3-beta-galactosyltransferase 1"/>
    <property type="match status" value="1"/>
</dbReference>
<dbReference type="GO" id="GO:0000166">
    <property type="term" value="F:nucleotide binding"/>
    <property type="evidence" value="ECO:0007669"/>
    <property type="project" value="UniProtKB-KW"/>
</dbReference>
<evidence type="ECO:0000256" key="4">
    <source>
        <dbReference type="ARBA" id="ARBA00006462"/>
    </source>
</evidence>
<accession>A0AAV2HGT7</accession>
<evidence type="ECO:0000256" key="19">
    <source>
        <dbReference type="ARBA" id="ARBA00059245"/>
    </source>
</evidence>
<evidence type="ECO:0000313" key="22">
    <source>
        <dbReference type="Proteomes" id="UP001497497"/>
    </source>
</evidence>
<dbReference type="Proteomes" id="UP001497497">
    <property type="component" value="Unassembled WGS sequence"/>
</dbReference>
<evidence type="ECO:0000256" key="17">
    <source>
        <dbReference type="ARBA" id="ARBA00023211"/>
    </source>
</evidence>
<evidence type="ECO:0000256" key="11">
    <source>
        <dbReference type="ARBA" id="ARBA00022741"/>
    </source>
</evidence>
<comment type="function">
    <text evidence="19">Glycosyltransferase that generates the core 1 O-glycan Gal-beta1-3GalNAc-alpha1-Ser/Thr (T antigen), which is a precursor for many extended O-glycans in glycoproteins.</text>
</comment>
<dbReference type="PANTHER" id="PTHR23033:SF14">
    <property type="entry name" value="GLYCOPROTEIN-N-ACETYLGALACTOSAMINE 3-BETA-GALACTOSYLTRANSFERASE 1-RELATED"/>
    <property type="match status" value="1"/>
</dbReference>
<keyword evidence="10" id="KW-0479">Metal-binding</keyword>
<feature type="domain" description="Fringe-like glycosyltransferase" evidence="20">
    <location>
        <begin position="115"/>
        <end position="265"/>
    </location>
</feature>
<evidence type="ECO:0000256" key="18">
    <source>
        <dbReference type="ARBA" id="ARBA00040898"/>
    </source>
</evidence>
<dbReference type="InterPro" id="IPR003378">
    <property type="entry name" value="Fringe-like_glycosylTrfase"/>
</dbReference>
<keyword evidence="17" id="KW-0464">Manganese</keyword>
<dbReference type="InterPro" id="IPR026050">
    <property type="entry name" value="C1GALT1/C1GALT1_chp1"/>
</dbReference>
<evidence type="ECO:0000256" key="13">
    <source>
        <dbReference type="ARBA" id="ARBA00022989"/>
    </source>
</evidence>
<evidence type="ECO:0000256" key="14">
    <source>
        <dbReference type="ARBA" id="ARBA00023136"/>
    </source>
</evidence>
<organism evidence="21 22">
    <name type="scientific">Lymnaea stagnalis</name>
    <name type="common">Great pond snail</name>
    <name type="synonym">Helix stagnalis</name>
    <dbReference type="NCBI Taxonomy" id="6523"/>
    <lineage>
        <taxon>Eukaryota</taxon>
        <taxon>Metazoa</taxon>
        <taxon>Spiralia</taxon>
        <taxon>Lophotrochozoa</taxon>
        <taxon>Mollusca</taxon>
        <taxon>Gastropoda</taxon>
        <taxon>Heterobranchia</taxon>
        <taxon>Euthyneura</taxon>
        <taxon>Panpulmonata</taxon>
        <taxon>Hygrophila</taxon>
        <taxon>Lymnaeoidea</taxon>
        <taxon>Lymnaeidae</taxon>
        <taxon>Lymnaea</taxon>
    </lineage>
</organism>
<dbReference type="AlphaFoldDB" id="A0AAV2HGT7"/>
<keyword evidence="15" id="KW-1015">Disulfide bond</keyword>
<dbReference type="GO" id="GO:0030145">
    <property type="term" value="F:manganese ion binding"/>
    <property type="evidence" value="ECO:0007669"/>
    <property type="project" value="UniProtKB-ARBA"/>
</dbReference>
<dbReference type="Gene3D" id="3.90.550.50">
    <property type="match status" value="1"/>
</dbReference>
<dbReference type="GO" id="GO:0016020">
    <property type="term" value="C:membrane"/>
    <property type="evidence" value="ECO:0007669"/>
    <property type="project" value="UniProtKB-SubCell"/>
</dbReference>
<keyword evidence="9" id="KW-0812">Transmembrane</keyword>
<dbReference type="Pfam" id="PF02434">
    <property type="entry name" value="Fringe"/>
    <property type="match status" value="1"/>
</dbReference>
<evidence type="ECO:0000256" key="6">
    <source>
        <dbReference type="ARBA" id="ARBA00012557"/>
    </source>
</evidence>
<evidence type="ECO:0000256" key="9">
    <source>
        <dbReference type="ARBA" id="ARBA00022692"/>
    </source>
</evidence>
<evidence type="ECO:0000313" key="21">
    <source>
        <dbReference type="EMBL" id="CAL1532600.1"/>
    </source>
</evidence>
<comment type="subunit">
    <text evidence="5">Homodimer; disulfide-linked.</text>
</comment>
<dbReference type="EMBL" id="CAXITT010000119">
    <property type="protein sequence ID" value="CAL1532600.1"/>
    <property type="molecule type" value="Genomic_DNA"/>
</dbReference>
<dbReference type="GO" id="GO:0016263">
    <property type="term" value="F:glycoprotein-N-acetylgalactosamine 3-beta-galactosyltransferase activity"/>
    <property type="evidence" value="ECO:0007669"/>
    <property type="project" value="UniProtKB-EC"/>
</dbReference>
<protein>
    <recommendedName>
        <fullName evidence="18">Glycoprotein-N-acetylgalactosamine 3-beta-galactosyltransferase 1</fullName>
        <ecNumber evidence="6">2.4.1.122</ecNumber>
    </recommendedName>
</protein>
<comment type="cofactor">
    <cofactor evidence="1">
        <name>Mn(2+)</name>
        <dbReference type="ChEBI" id="CHEBI:29035"/>
    </cofactor>
</comment>
<evidence type="ECO:0000256" key="8">
    <source>
        <dbReference type="ARBA" id="ARBA00022679"/>
    </source>
</evidence>
<comment type="subcellular location">
    <subcellularLocation>
        <location evidence="2">Membrane</location>
        <topology evidence="2">Single-pass type II membrane protein</topology>
    </subcellularLocation>
</comment>
<proteinExistence type="inferred from homology"/>
<gene>
    <name evidence="21" type="ORF">GSLYS_00006618001</name>
</gene>
<evidence type="ECO:0000256" key="10">
    <source>
        <dbReference type="ARBA" id="ARBA00022723"/>
    </source>
</evidence>
<comment type="caution">
    <text evidence="21">The sequence shown here is derived from an EMBL/GenBank/DDBJ whole genome shotgun (WGS) entry which is preliminary data.</text>
</comment>
<dbReference type="PANTHER" id="PTHR23033">
    <property type="entry name" value="BETA1,3-GALACTOSYLTRANSFERASE"/>
    <property type="match status" value="1"/>
</dbReference>
<evidence type="ECO:0000256" key="15">
    <source>
        <dbReference type="ARBA" id="ARBA00023157"/>
    </source>
</evidence>
<sequence>MIKLNFCLGVCIGLSMTAIIQVFHVTNTFKDFYIRNVSPLSWSNTPYTACRQMSPNLENPSKEAVESRIVSQISSFDDDSFHKDNEVIAKTLFKTVRVACWILTSPSNLNKKAIHVKNTWSKRCNVVVFISSERNDSFPTVGVNASEGREHLTAKTMQAFKYLYDRHLNDADWFLKADDDTYVIMENLRYFLSGEDTEKPVYFGQRFRPFLKQGYASGGAGYVISKEALRRYGQKGSQNVSMCKKDSGYEDVEFGRCLQNLGVILKPSLDAQNRTRYHCFTPQSYLRANFANFILEYDFENGRGGVENISDYAISFHYISPTQMYDLEFFIYHLRPYGILNMPQKLNVVT</sequence>
<keyword evidence="8" id="KW-0808">Transferase</keyword>
<evidence type="ECO:0000256" key="16">
    <source>
        <dbReference type="ARBA" id="ARBA00023180"/>
    </source>
</evidence>
<evidence type="ECO:0000256" key="3">
    <source>
        <dbReference type="ARBA" id="ARBA00004922"/>
    </source>
</evidence>
<keyword evidence="14" id="KW-0472">Membrane</keyword>
<keyword evidence="13" id="KW-1133">Transmembrane helix</keyword>
<evidence type="ECO:0000259" key="20">
    <source>
        <dbReference type="Pfam" id="PF02434"/>
    </source>
</evidence>
<evidence type="ECO:0000256" key="12">
    <source>
        <dbReference type="ARBA" id="ARBA00022968"/>
    </source>
</evidence>
<evidence type="ECO:0000256" key="1">
    <source>
        <dbReference type="ARBA" id="ARBA00001936"/>
    </source>
</evidence>
<keyword evidence="22" id="KW-1185">Reference proteome</keyword>
<evidence type="ECO:0000256" key="7">
    <source>
        <dbReference type="ARBA" id="ARBA00022676"/>
    </source>
</evidence>
<keyword evidence="7" id="KW-0328">Glycosyltransferase</keyword>
<dbReference type="EC" id="2.4.1.122" evidence="6"/>
<keyword evidence="12" id="KW-0735">Signal-anchor</keyword>
<evidence type="ECO:0000256" key="5">
    <source>
        <dbReference type="ARBA" id="ARBA00011748"/>
    </source>
</evidence>
<evidence type="ECO:0000256" key="2">
    <source>
        <dbReference type="ARBA" id="ARBA00004606"/>
    </source>
</evidence>
<name>A0AAV2HGT7_LYMST</name>
<comment type="pathway">
    <text evidence="3">Protein modification; protein glycosylation.</text>
</comment>
<comment type="similarity">
    <text evidence="4">Belongs to the glycosyltransferase 31 family. Beta3-Gal-T subfamily.</text>
</comment>
<keyword evidence="16" id="KW-0325">Glycoprotein</keyword>
<reference evidence="21 22" key="1">
    <citation type="submission" date="2024-04" db="EMBL/GenBank/DDBJ databases">
        <authorList>
            <consortium name="Genoscope - CEA"/>
            <person name="William W."/>
        </authorList>
    </citation>
    <scope>NUCLEOTIDE SEQUENCE [LARGE SCALE GENOMIC DNA]</scope>
</reference>